<keyword evidence="1" id="KW-0472">Membrane</keyword>
<dbReference type="KEGG" id="spaa:SPAPADRAFT_141577"/>
<dbReference type="InParanoid" id="G3ARH3"/>
<dbReference type="RefSeq" id="XP_007376072.1">
    <property type="nucleotide sequence ID" value="XM_007376010.1"/>
</dbReference>
<dbReference type="HOGENOM" id="CLU_1390705_0_0_1"/>
<sequence length="186" mass="22184">MHFHSLYVVIDNIKYICYVIAPTLSFVYLVTKFINPDSLESLSQNFQVQLFSQPFCESRPNECAMTGDKILCKYFKYYDMVYYRYYLIAQWDRCILYTLQTSWMKWLALYLGSKDISDEKIWEKWLETLEIVLAIMNSITLYTIKRLVVSKMWLYFIFSTILAVSKPWAVVANKLQIVLRTTNNVF</sequence>
<dbReference type="Proteomes" id="UP000000709">
    <property type="component" value="Unassembled WGS sequence"/>
</dbReference>
<dbReference type="eggNOG" id="ENOG502RAHE">
    <property type="taxonomic scope" value="Eukaryota"/>
</dbReference>
<evidence type="ECO:0000313" key="3">
    <source>
        <dbReference type="Proteomes" id="UP000000709"/>
    </source>
</evidence>
<accession>G3ARH3</accession>
<dbReference type="GeneID" id="18870384"/>
<gene>
    <name evidence="2" type="ORF">SPAPADRAFT_141577</name>
</gene>
<keyword evidence="1" id="KW-1133">Transmembrane helix</keyword>
<name>G3ARH3_SPAPN</name>
<proteinExistence type="predicted"/>
<keyword evidence="3" id="KW-1185">Reference proteome</keyword>
<dbReference type="OrthoDB" id="4013261at2759"/>
<feature type="transmembrane region" description="Helical" evidence="1">
    <location>
        <begin position="12"/>
        <end position="31"/>
    </location>
</feature>
<reference evidence="2 3" key="1">
    <citation type="journal article" date="2011" name="Proc. Natl. Acad. Sci. U.S.A.">
        <title>Comparative genomics of xylose-fermenting fungi for enhanced biofuel production.</title>
        <authorList>
            <person name="Wohlbach D.J."/>
            <person name="Kuo A."/>
            <person name="Sato T.K."/>
            <person name="Potts K.M."/>
            <person name="Salamov A.A."/>
            <person name="LaButti K.M."/>
            <person name="Sun H."/>
            <person name="Clum A."/>
            <person name="Pangilinan J.L."/>
            <person name="Lindquist E.A."/>
            <person name="Lucas S."/>
            <person name="Lapidus A."/>
            <person name="Jin M."/>
            <person name="Gunawan C."/>
            <person name="Balan V."/>
            <person name="Dale B.E."/>
            <person name="Jeffries T.W."/>
            <person name="Zinkel R."/>
            <person name="Barry K.W."/>
            <person name="Grigoriev I.V."/>
            <person name="Gasch A.P."/>
        </authorList>
    </citation>
    <scope>NUCLEOTIDE SEQUENCE [LARGE SCALE GENOMIC DNA]</scope>
    <source>
        <strain evidence="3">NRRL Y-27907 / 11-Y1</strain>
    </source>
</reference>
<evidence type="ECO:0000313" key="2">
    <source>
        <dbReference type="EMBL" id="EGW31294.1"/>
    </source>
</evidence>
<dbReference type="OMA" id="ICYVIAP"/>
<organism evidence="3">
    <name type="scientific">Spathaspora passalidarum (strain NRRL Y-27907 / 11-Y1)</name>
    <dbReference type="NCBI Taxonomy" id="619300"/>
    <lineage>
        <taxon>Eukaryota</taxon>
        <taxon>Fungi</taxon>
        <taxon>Dikarya</taxon>
        <taxon>Ascomycota</taxon>
        <taxon>Saccharomycotina</taxon>
        <taxon>Pichiomycetes</taxon>
        <taxon>Debaryomycetaceae</taxon>
        <taxon>Spathaspora</taxon>
    </lineage>
</organism>
<keyword evidence="1" id="KW-0812">Transmembrane</keyword>
<evidence type="ECO:0000256" key="1">
    <source>
        <dbReference type="SAM" id="Phobius"/>
    </source>
</evidence>
<dbReference type="EMBL" id="GL996503">
    <property type="protein sequence ID" value="EGW31294.1"/>
    <property type="molecule type" value="Genomic_DNA"/>
</dbReference>
<dbReference type="AlphaFoldDB" id="G3ARH3"/>
<feature type="transmembrane region" description="Helical" evidence="1">
    <location>
        <begin position="153"/>
        <end position="171"/>
    </location>
</feature>
<protein>
    <submittedName>
        <fullName evidence="2">Uncharacterized protein</fullName>
    </submittedName>
</protein>